<evidence type="ECO:0000313" key="1">
    <source>
        <dbReference type="EMBL" id="KAL3774011.1"/>
    </source>
</evidence>
<sequence length="112" mass="12511">MLHDFKDCGHCVTMDNTYMGNIMAMIGHDVWRINMVATVHANHTGTNIDCTKLMKKGTYKSICCWQLLCFAVWSDNALIQKLLNFHSLEILEAGIGRGCCNRRGMLTGSGRG</sequence>
<gene>
    <name evidence="1" type="ORF">ACHAW5_004861</name>
</gene>
<dbReference type="EMBL" id="JALLAZ020001495">
    <property type="protein sequence ID" value="KAL3774011.1"/>
    <property type="molecule type" value="Genomic_DNA"/>
</dbReference>
<dbReference type="AlphaFoldDB" id="A0ABD3NG92"/>
<comment type="caution">
    <text evidence="1">The sequence shown here is derived from an EMBL/GenBank/DDBJ whole genome shotgun (WGS) entry which is preliminary data.</text>
</comment>
<dbReference type="Proteomes" id="UP001530315">
    <property type="component" value="Unassembled WGS sequence"/>
</dbReference>
<evidence type="ECO:0000313" key="2">
    <source>
        <dbReference type="Proteomes" id="UP001530315"/>
    </source>
</evidence>
<reference evidence="1 2" key="1">
    <citation type="submission" date="2024-10" db="EMBL/GenBank/DDBJ databases">
        <title>Updated reference genomes for cyclostephanoid diatoms.</title>
        <authorList>
            <person name="Roberts W.R."/>
            <person name="Alverson A.J."/>
        </authorList>
    </citation>
    <scope>NUCLEOTIDE SEQUENCE [LARGE SCALE GENOMIC DNA]</scope>
    <source>
        <strain evidence="1 2">AJA276-08</strain>
    </source>
</reference>
<name>A0ABD3NG92_9STRA</name>
<accession>A0ABD3NG92</accession>
<organism evidence="1 2">
    <name type="scientific">Stephanodiscus triporus</name>
    <dbReference type="NCBI Taxonomy" id="2934178"/>
    <lineage>
        <taxon>Eukaryota</taxon>
        <taxon>Sar</taxon>
        <taxon>Stramenopiles</taxon>
        <taxon>Ochrophyta</taxon>
        <taxon>Bacillariophyta</taxon>
        <taxon>Coscinodiscophyceae</taxon>
        <taxon>Thalassiosirophycidae</taxon>
        <taxon>Stephanodiscales</taxon>
        <taxon>Stephanodiscaceae</taxon>
        <taxon>Stephanodiscus</taxon>
    </lineage>
</organism>
<proteinExistence type="predicted"/>
<keyword evidence="2" id="KW-1185">Reference proteome</keyword>
<protein>
    <submittedName>
        <fullName evidence="1">Uncharacterized protein</fullName>
    </submittedName>
</protein>